<feature type="domain" description="NAD-glutamate dehydrogenase catalytic" evidence="1">
    <location>
        <begin position="1"/>
        <end position="49"/>
    </location>
</feature>
<proteinExistence type="predicted"/>
<dbReference type="AlphaFoldDB" id="A0A3C1KJD3"/>
<feature type="non-terminal residue" evidence="2">
    <location>
        <position position="49"/>
    </location>
</feature>
<comment type="caution">
    <text evidence="2">The sequence shown here is derived from an EMBL/GenBank/DDBJ whole genome shotgun (WGS) entry which is preliminary data.</text>
</comment>
<evidence type="ECO:0000313" key="3">
    <source>
        <dbReference type="Proteomes" id="UP000259273"/>
    </source>
</evidence>
<dbReference type="PANTHER" id="PTHR43403">
    <property type="entry name" value="NAD-SPECIFIC GLUTAMATE DEHYDROGENASE"/>
    <property type="match status" value="1"/>
</dbReference>
<dbReference type="GO" id="GO:0004352">
    <property type="term" value="F:glutamate dehydrogenase (NAD+) activity"/>
    <property type="evidence" value="ECO:0007669"/>
    <property type="project" value="InterPro"/>
</dbReference>
<dbReference type="Proteomes" id="UP000259273">
    <property type="component" value="Unassembled WGS sequence"/>
</dbReference>
<evidence type="ECO:0000313" key="2">
    <source>
        <dbReference type="EMBL" id="HAN26725.1"/>
    </source>
</evidence>
<protein>
    <recommendedName>
        <fullName evidence="1">NAD-glutamate dehydrogenase catalytic domain-containing protein</fullName>
    </recommendedName>
</protein>
<dbReference type="Pfam" id="PF05088">
    <property type="entry name" value="Bac_GDH_CD"/>
    <property type="match status" value="1"/>
</dbReference>
<organism evidence="2 3">
    <name type="scientific">Haliea salexigens</name>
    <dbReference type="NCBI Taxonomy" id="287487"/>
    <lineage>
        <taxon>Bacteria</taxon>
        <taxon>Pseudomonadati</taxon>
        <taxon>Pseudomonadota</taxon>
        <taxon>Gammaproteobacteria</taxon>
        <taxon>Cellvibrionales</taxon>
        <taxon>Halieaceae</taxon>
        <taxon>Haliea</taxon>
    </lineage>
</organism>
<dbReference type="InterPro" id="IPR028971">
    <property type="entry name" value="NAD-GDH_cat"/>
</dbReference>
<dbReference type="GO" id="GO:0004069">
    <property type="term" value="F:L-aspartate:2-oxoglutarate aminotransferase activity"/>
    <property type="evidence" value="ECO:0007669"/>
    <property type="project" value="InterPro"/>
</dbReference>
<sequence>INANELRCRVIGEGGNLGMSQLARVEYGLAGGRSNTDFIDNAGGVDCSD</sequence>
<dbReference type="InterPro" id="IPR007780">
    <property type="entry name" value="NAD_Glu_DH_bac"/>
</dbReference>
<name>A0A3C1KJD3_9GAMM</name>
<dbReference type="GO" id="GO:0006538">
    <property type="term" value="P:L-glutamate catabolic process"/>
    <property type="evidence" value="ECO:0007669"/>
    <property type="project" value="InterPro"/>
</dbReference>
<reference evidence="2 3" key="1">
    <citation type="journal article" date="2018" name="Nat. Biotechnol.">
        <title>A standardized bacterial taxonomy based on genome phylogeny substantially revises the tree of life.</title>
        <authorList>
            <person name="Parks D.H."/>
            <person name="Chuvochina M."/>
            <person name="Waite D.W."/>
            <person name="Rinke C."/>
            <person name="Skarshewski A."/>
            <person name="Chaumeil P.A."/>
            <person name="Hugenholtz P."/>
        </authorList>
    </citation>
    <scope>NUCLEOTIDE SEQUENCE [LARGE SCALE GENOMIC DNA]</scope>
    <source>
        <strain evidence="2">UBA9158</strain>
    </source>
</reference>
<dbReference type="InterPro" id="IPR036291">
    <property type="entry name" value="NAD(P)-bd_dom_sf"/>
</dbReference>
<gene>
    <name evidence="2" type="ORF">DCP75_03200</name>
</gene>
<feature type="non-terminal residue" evidence="2">
    <location>
        <position position="1"/>
    </location>
</feature>
<dbReference type="EMBL" id="DMND01000054">
    <property type="protein sequence ID" value="HAN26725.1"/>
    <property type="molecule type" value="Genomic_DNA"/>
</dbReference>
<dbReference type="SUPFAM" id="SSF51735">
    <property type="entry name" value="NAD(P)-binding Rossmann-fold domains"/>
    <property type="match status" value="1"/>
</dbReference>
<dbReference type="PANTHER" id="PTHR43403:SF1">
    <property type="entry name" value="NAD-SPECIFIC GLUTAMATE DEHYDROGENASE"/>
    <property type="match status" value="1"/>
</dbReference>
<accession>A0A3C1KJD3</accession>
<evidence type="ECO:0000259" key="1">
    <source>
        <dbReference type="Pfam" id="PF05088"/>
    </source>
</evidence>